<dbReference type="Gene3D" id="1.20.5.4130">
    <property type="match status" value="1"/>
</dbReference>
<dbReference type="InterPro" id="IPR041118">
    <property type="entry name" value="Rx_N"/>
</dbReference>
<keyword evidence="1" id="KW-0677">Repeat</keyword>
<protein>
    <submittedName>
        <fullName evidence="7">Putative disease resistance RPP13-like protein 1</fullName>
    </submittedName>
</protein>
<feature type="domain" description="Disease resistance N-terminal" evidence="5">
    <location>
        <begin position="9"/>
        <end position="101"/>
    </location>
</feature>
<comment type="caution">
    <text evidence="7">The sequence shown here is derived from an EMBL/GenBank/DDBJ whole genome shotgun (WGS) entry which is preliminary data.</text>
</comment>
<keyword evidence="2" id="KW-0547">Nucleotide-binding</keyword>
<dbReference type="Pfam" id="PF18052">
    <property type="entry name" value="Rx_N"/>
    <property type="match status" value="1"/>
</dbReference>
<gene>
    <name evidence="7" type="ORF">G2W53_015760</name>
</gene>
<keyword evidence="8" id="KW-1185">Reference proteome</keyword>
<dbReference type="GO" id="GO:0000166">
    <property type="term" value="F:nucleotide binding"/>
    <property type="evidence" value="ECO:0007669"/>
    <property type="project" value="UniProtKB-KW"/>
</dbReference>
<accession>A0A834WWD9</accession>
<dbReference type="OrthoDB" id="1743675at2759"/>
<evidence type="ECO:0000256" key="1">
    <source>
        <dbReference type="ARBA" id="ARBA00022737"/>
    </source>
</evidence>
<proteinExistence type="predicted"/>
<evidence type="ECO:0000313" key="7">
    <source>
        <dbReference type="EMBL" id="KAF7833427.1"/>
    </source>
</evidence>
<feature type="domain" description="R13L1/DRL21-like LRR repeat region" evidence="6">
    <location>
        <begin position="137"/>
        <end position="242"/>
    </location>
</feature>
<dbReference type="Pfam" id="PF25019">
    <property type="entry name" value="LRR_R13L1-DRL21"/>
    <property type="match status" value="1"/>
</dbReference>
<dbReference type="EMBL" id="JAAIUW010000005">
    <property type="protein sequence ID" value="KAF7833427.1"/>
    <property type="molecule type" value="Genomic_DNA"/>
</dbReference>
<evidence type="ECO:0000256" key="3">
    <source>
        <dbReference type="ARBA" id="ARBA00022821"/>
    </source>
</evidence>
<name>A0A834WWD9_9FABA</name>
<dbReference type="InterPro" id="IPR056789">
    <property type="entry name" value="LRR_R13L1-DRL21"/>
</dbReference>
<dbReference type="GO" id="GO:0006952">
    <property type="term" value="P:defense response"/>
    <property type="evidence" value="ECO:0007669"/>
    <property type="project" value="UniProtKB-KW"/>
</dbReference>
<evidence type="ECO:0000256" key="4">
    <source>
        <dbReference type="SAM" id="Coils"/>
    </source>
</evidence>
<evidence type="ECO:0000313" key="8">
    <source>
        <dbReference type="Proteomes" id="UP000634136"/>
    </source>
</evidence>
<organism evidence="7 8">
    <name type="scientific">Senna tora</name>
    <dbReference type="NCBI Taxonomy" id="362788"/>
    <lineage>
        <taxon>Eukaryota</taxon>
        <taxon>Viridiplantae</taxon>
        <taxon>Streptophyta</taxon>
        <taxon>Embryophyta</taxon>
        <taxon>Tracheophyta</taxon>
        <taxon>Spermatophyta</taxon>
        <taxon>Magnoliopsida</taxon>
        <taxon>eudicotyledons</taxon>
        <taxon>Gunneridae</taxon>
        <taxon>Pentapetalae</taxon>
        <taxon>rosids</taxon>
        <taxon>fabids</taxon>
        <taxon>Fabales</taxon>
        <taxon>Fabaceae</taxon>
        <taxon>Caesalpinioideae</taxon>
        <taxon>Cassia clade</taxon>
        <taxon>Senna</taxon>
    </lineage>
</organism>
<evidence type="ECO:0000259" key="6">
    <source>
        <dbReference type="Pfam" id="PF25019"/>
    </source>
</evidence>
<evidence type="ECO:0000259" key="5">
    <source>
        <dbReference type="Pfam" id="PF18052"/>
    </source>
</evidence>
<keyword evidence="4" id="KW-0175">Coiled coil</keyword>
<sequence>MAELVGGAFLSAALEVAFEKLASSELFDFFRRRKLDDGLLKKLQVILISVNQVIEDAEERQYRNPNVKKWLDELKDEVFNAEDLLDDIDIEATQHKLQADESQTFTNKAPKYMRKLKSLVTRSIEIVVEDARGSNLKVLGTVKYLRGRLIISKLENIVDLRYVKEVDIKDFHLDELELEWGLIRKGEVSCQQEHLLDALQPNHDVKRLLVEGYGDPVIVCHHLGSCLCLRNLRLVDLEDCLSSGAESTKDKIGLKFLTSLSSIFFKASGDKWEFQT</sequence>
<dbReference type="Proteomes" id="UP000634136">
    <property type="component" value="Unassembled WGS sequence"/>
</dbReference>
<reference evidence="7" key="1">
    <citation type="submission" date="2020-09" db="EMBL/GenBank/DDBJ databases">
        <title>Genome-Enabled Discovery of Anthraquinone Biosynthesis in Senna tora.</title>
        <authorList>
            <person name="Kang S.-H."/>
            <person name="Pandey R.P."/>
            <person name="Lee C.-M."/>
            <person name="Sim J.-S."/>
            <person name="Jeong J.-T."/>
            <person name="Choi B.-S."/>
            <person name="Jung M."/>
            <person name="Ginzburg D."/>
            <person name="Zhao K."/>
            <person name="Won S.Y."/>
            <person name="Oh T.-J."/>
            <person name="Yu Y."/>
            <person name="Kim N.-H."/>
            <person name="Lee O.R."/>
            <person name="Lee T.-H."/>
            <person name="Bashyal P."/>
            <person name="Kim T.-S."/>
            <person name="Lee W.-H."/>
            <person name="Kawkins C."/>
            <person name="Kim C.-K."/>
            <person name="Kim J.S."/>
            <person name="Ahn B.O."/>
            <person name="Rhee S.Y."/>
            <person name="Sohng J.K."/>
        </authorList>
    </citation>
    <scope>NUCLEOTIDE SEQUENCE</scope>
    <source>
        <tissue evidence="7">Leaf</tissue>
    </source>
</reference>
<feature type="coiled-coil region" evidence="4">
    <location>
        <begin position="40"/>
        <end position="91"/>
    </location>
</feature>
<evidence type="ECO:0000256" key="2">
    <source>
        <dbReference type="ARBA" id="ARBA00022741"/>
    </source>
</evidence>
<keyword evidence="3" id="KW-0611">Plant defense</keyword>
<dbReference type="AlphaFoldDB" id="A0A834WWD9"/>